<evidence type="ECO:0000259" key="1">
    <source>
        <dbReference type="Pfam" id="PF00144"/>
    </source>
</evidence>
<accession>A0ABQ6H3T8</accession>
<comment type="caution">
    <text evidence="2">The sequence shown here is derived from an EMBL/GenBank/DDBJ whole genome shotgun (WGS) entry which is preliminary data.</text>
</comment>
<protein>
    <recommendedName>
        <fullName evidence="1">Beta-lactamase-related domain-containing protein</fullName>
    </recommendedName>
</protein>
<gene>
    <name evidence="2" type="ORF">theurythT_16260</name>
</gene>
<dbReference type="InterPro" id="IPR050491">
    <property type="entry name" value="AmpC-like"/>
</dbReference>
<dbReference type="SUPFAM" id="SSF56601">
    <property type="entry name" value="beta-lactamase/transpeptidase-like"/>
    <property type="match status" value="1"/>
</dbReference>
<keyword evidence="3" id="KW-1185">Reference proteome</keyword>
<dbReference type="InterPro" id="IPR001466">
    <property type="entry name" value="Beta-lactam-related"/>
</dbReference>
<reference evidence="2 3" key="1">
    <citation type="submission" date="2023-03" db="EMBL/GenBank/DDBJ databases">
        <title>Draft genome sequence of Thalassotalea eurytherma JCM 18482T.</title>
        <authorList>
            <person name="Sawabe T."/>
        </authorList>
    </citation>
    <scope>NUCLEOTIDE SEQUENCE [LARGE SCALE GENOMIC DNA]</scope>
    <source>
        <strain evidence="2 3">JCM 18482</strain>
    </source>
</reference>
<evidence type="ECO:0000313" key="2">
    <source>
        <dbReference type="EMBL" id="GLX82174.1"/>
    </source>
</evidence>
<dbReference type="Proteomes" id="UP001157133">
    <property type="component" value="Unassembled WGS sequence"/>
</dbReference>
<dbReference type="PANTHER" id="PTHR46825">
    <property type="entry name" value="D-ALANYL-D-ALANINE-CARBOXYPEPTIDASE/ENDOPEPTIDASE AMPH"/>
    <property type="match status" value="1"/>
</dbReference>
<organism evidence="2 3">
    <name type="scientific">Thalassotalea eurytherma</name>
    <dbReference type="NCBI Taxonomy" id="1144278"/>
    <lineage>
        <taxon>Bacteria</taxon>
        <taxon>Pseudomonadati</taxon>
        <taxon>Pseudomonadota</taxon>
        <taxon>Gammaproteobacteria</taxon>
        <taxon>Alteromonadales</taxon>
        <taxon>Colwelliaceae</taxon>
        <taxon>Thalassotalea</taxon>
    </lineage>
</organism>
<feature type="domain" description="Beta-lactamase-related" evidence="1">
    <location>
        <begin position="44"/>
        <end position="385"/>
    </location>
</feature>
<dbReference type="InterPro" id="IPR012338">
    <property type="entry name" value="Beta-lactam/transpept-like"/>
</dbReference>
<name>A0ABQ6H3T8_9GAMM</name>
<dbReference type="RefSeq" id="WP_284207533.1">
    <property type="nucleotide sequence ID" value="NZ_BSSU01000007.1"/>
</dbReference>
<dbReference type="EMBL" id="BSSU01000007">
    <property type="protein sequence ID" value="GLX82174.1"/>
    <property type="molecule type" value="Genomic_DNA"/>
</dbReference>
<proteinExistence type="predicted"/>
<dbReference type="Pfam" id="PF00144">
    <property type="entry name" value="Beta-lactamase"/>
    <property type="match status" value="1"/>
</dbReference>
<dbReference type="Gene3D" id="3.40.710.10">
    <property type="entry name" value="DD-peptidase/beta-lactamase superfamily"/>
    <property type="match status" value="1"/>
</dbReference>
<dbReference type="PANTHER" id="PTHR46825:SF15">
    <property type="entry name" value="BETA-LACTAMASE-RELATED DOMAIN-CONTAINING PROTEIN"/>
    <property type="match status" value="1"/>
</dbReference>
<evidence type="ECO:0000313" key="3">
    <source>
        <dbReference type="Proteomes" id="UP001157133"/>
    </source>
</evidence>
<sequence>MTDHGNLTLPLISLASLFLGFIIMASAMSTAYGQPLAAFNHEFSKYVEELLNEKSIPGASYVIVKNNDIVAIETFGHTAKNSKQAVTPTTVFRLASVSKPFAATLTAQLAQEGKVNINAPITHFVPEFSLKQADAAQQIKVHHVLSHSSGLLPNTYDNLLHENWSMHKIIGRFDRLSPICQPEKCYGYQNILYGFLQDVIEASQPKDYESLLAERVFKPLNMAQASVGQAAFLAEYNRAKPHVLMQRKPIGPRKSNGKHKMRYTWKQVKVNDDFYKVPAAAGVNASITDMAQWLRANMGYVPHVLSPELLARVTTPYIRTKKDLRRRYWRNFVTDAHYGYGWRIYQVNDHELVYHGGWVQGFRADIGYAPKLNIGFAILMNAESNAISEISANFWQKVFEQADAYSTNVPINATP</sequence>